<gene>
    <name evidence="2" type="ORF">CSA25_02950</name>
</gene>
<dbReference type="SUPFAM" id="SSF109998">
    <property type="entry name" value="Triger factor/SurA peptide-binding domain-like"/>
    <property type="match status" value="1"/>
</dbReference>
<dbReference type="EMBL" id="PDTI01000025">
    <property type="protein sequence ID" value="PIE62928.1"/>
    <property type="molecule type" value="Genomic_DNA"/>
</dbReference>
<evidence type="ECO:0000256" key="1">
    <source>
        <dbReference type="SAM" id="Phobius"/>
    </source>
</evidence>
<dbReference type="AlphaFoldDB" id="A0A2G6MS52"/>
<accession>A0A2G6MS52</accession>
<reference evidence="2 3" key="1">
    <citation type="submission" date="2017-10" db="EMBL/GenBank/DDBJ databases">
        <title>Novel microbial diversity and functional potential in the marine mammal oral microbiome.</title>
        <authorList>
            <person name="Dudek N.K."/>
            <person name="Sun C.L."/>
            <person name="Burstein D."/>
            <person name="Kantor R.S."/>
            <person name="Aliaga Goltsman D.S."/>
            <person name="Bik E.M."/>
            <person name="Thomas B.C."/>
            <person name="Banfield J.F."/>
            <person name="Relman D.A."/>
        </authorList>
    </citation>
    <scope>NUCLEOTIDE SEQUENCE [LARGE SCALE GENOMIC DNA]</scope>
    <source>
        <strain evidence="2">DOLJORAL78_47_202</strain>
    </source>
</reference>
<sequence length="254" mass="28587">MSSIATNWYGIKGDNGFPRAGYSRLFLDPLLLMAAGIAILIGSGCTDPKKDQGKAYIIKAGTVEISPVDFARELEVKQANYPYDIKDRPSEYNAMVLDLVSDLCDEAVLLAAASARGIDVSDKTLEAAVADFKKDYPEDSFEQILLERAVPYPVWKKRFKKDLVIQKLIMQDLVASQEIHPRDMIAFYDRFAGQAKALDNENLKMMDEKDLVYNLRIEKSQKVFGEWLQGLQARYPVHIGKPALRTFLITAETQ</sequence>
<dbReference type="Gene3D" id="1.10.4030.10">
    <property type="entry name" value="Porin chaperone SurA, peptide-binding domain"/>
    <property type="match status" value="1"/>
</dbReference>
<name>A0A2G6MS52_9BACT</name>
<evidence type="ECO:0008006" key="4">
    <source>
        <dbReference type="Google" id="ProtNLM"/>
    </source>
</evidence>
<keyword evidence="1" id="KW-1133">Transmembrane helix</keyword>
<keyword evidence="1" id="KW-0812">Transmembrane</keyword>
<comment type="caution">
    <text evidence="2">The sequence shown here is derived from an EMBL/GenBank/DDBJ whole genome shotgun (WGS) entry which is preliminary data.</text>
</comment>
<organism evidence="2 3">
    <name type="scientific">Desulfobacter postgatei</name>
    <dbReference type="NCBI Taxonomy" id="2293"/>
    <lineage>
        <taxon>Bacteria</taxon>
        <taxon>Pseudomonadati</taxon>
        <taxon>Thermodesulfobacteriota</taxon>
        <taxon>Desulfobacteria</taxon>
        <taxon>Desulfobacterales</taxon>
        <taxon>Desulfobacteraceae</taxon>
        <taxon>Desulfobacter</taxon>
    </lineage>
</organism>
<dbReference type="InterPro" id="IPR027304">
    <property type="entry name" value="Trigger_fact/SurA_dom_sf"/>
</dbReference>
<protein>
    <recommendedName>
        <fullName evidence="4">PpiC domain-containing protein</fullName>
    </recommendedName>
</protein>
<feature type="transmembrane region" description="Helical" evidence="1">
    <location>
        <begin position="25"/>
        <end position="45"/>
    </location>
</feature>
<evidence type="ECO:0000313" key="2">
    <source>
        <dbReference type="EMBL" id="PIE62928.1"/>
    </source>
</evidence>
<dbReference type="Pfam" id="PF13624">
    <property type="entry name" value="SurA_N_3"/>
    <property type="match status" value="1"/>
</dbReference>
<keyword evidence="1" id="KW-0472">Membrane</keyword>
<evidence type="ECO:0000313" key="3">
    <source>
        <dbReference type="Proteomes" id="UP000231203"/>
    </source>
</evidence>
<dbReference type="Proteomes" id="UP000231203">
    <property type="component" value="Unassembled WGS sequence"/>
</dbReference>
<proteinExistence type="predicted"/>